<evidence type="ECO:0008006" key="2">
    <source>
        <dbReference type="Google" id="ProtNLM"/>
    </source>
</evidence>
<name>A0A6C0KZA1_9ZZZZ</name>
<protein>
    <recommendedName>
        <fullName evidence="2">NAD-dependent epimerase/dehydratase domain-containing protein</fullName>
    </recommendedName>
</protein>
<reference evidence="1" key="1">
    <citation type="journal article" date="2020" name="Nature">
        <title>Giant virus diversity and host interactions through global metagenomics.</title>
        <authorList>
            <person name="Schulz F."/>
            <person name="Roux S."/>
            <person name="Paez-Espino D."/>
            <person name="Jungbluth S."/>
            <person name="Walsh D.A."/>
            <person name="Denef V.J."/>
            <person name="McMahon K.D."/>
            <person name="Konstantinidis K.T."/>
            <person name="Eloe-Fadrosh E.A."/>
            <person name="Kyrpides N.C."/>
            <person name="Woyke T."/>
        </authorList>
    </citation>
    <scope>NUCLEOTIDE SEQUENCE</scope>
    <source>
        <strain evidence="1">GVMAG-S-ERX555907-102</strain>
    </source>
</reference>
<dbReference type="AlphaFoldDB" id="A0A6C0KZA1"/>
<organism evidence="1">
    <name type="scientific">viral metagenome</name>
    <dbReference type="NCBI Taxonomy" id="1070528"/>
    <lineage>
        <taxon>unclassified sequences</taxon>
        <taxon>metagenomes</taxon>
        <taxon>organismal metagenomes</taxon>
    </lineage>
</organism>
<proteinExistence type="predicted"/>
<dbReference type="Gene3D" id="3.40.50.720">
    <property type="entry name" value="NAD(P)-binding Rossmann-like Domain"/>
    <property type="match status" value="1"/>
</dbReference>
<sequence length="290" mass="34045">MKDILIIGGFNLLGFELTKLFIEKNLFSNIIIVDVLNNFLLKDNKIKNQFDNYAHLYNENIFLYNVDIKDKNELEEIYKVHNIRCVLNNIKFNCKLREKDKTDLLHGFTNIIALNDMYLIEKYVYLTRTYRHNKLLFSHRKVPNVLEENFIFNESICSLNKNKGVLINTPDYVFGNKCYDSSNLIYKMRNIITTKSPLYIPQCSVFCLCDELLLILIVESLFSEVDDKYINEVINENICGPHRYVDIFQEFKPTNRVIVGEVDKLQLPGIKPIKIERTTLFGKYLNSLAL</sequence>
<dbReference type="InterPro" id="IPR036291">
    <property type="entry name" value="NAD(P)-bd_dom_sf"/>
</dbReference>
<evidence type="ECO:0000313" key="1">
    <source>
        <dbReference type="EMBL" id="QHU22486.1"/>
    </source>
</evidence>
<dbReference type="EMBL" id="MN741008">
    <property type="protein sequence ID" value="QHU22486.1"/>
    <property type="molecule type" value="Genomic_DNA"/>
</dbReference>
<accession>A0A6C0KZA1</accession>
<dbReference type="SUPFAM" id="SSF51735">
    <property type="entry name" value="NAD(P)-binding Rossmann-fold domains"/>
    <property type="match status" value="1"/>
</dbReference>